<evidence type="ECO:0000313" key="10">
    <source>
        <dbReference type="Proteomes" id="UP000066661"/>
    </source>
</evidence>
<proteinExistence type="inferred from homology"/>
<evidence type="ECO:0000313" key="9">
    <source>
        <dbReference type="EMBL" id="CUW35494.1"/>
    </source>
</evidence>
<keyword evidence="5" id="KW-0190">Covalent protein-DNA linkage</keyword>
<dbReference type="Gene3D" id="3.90.1680.10">
    <property type="entry name" value="SOS response associated peptidase-like"/>
    <property type="match status" value="1"/>
</dbReference>
<keyword evidence="7" id="KW-0456">Lyase</keyword>
<dbReference type="PANTHER" id="PTHR13604">
    <property type="entry name" value="DC12-RELATED"/>
    <property type="match status" value="1"/>
</dbReference>
<gene>
    <name evidence="9" type="ORF">ABR2091_2092</name>
</gene>
<dbReference type="InterPro" id="IPR036590">
    <property type="entry name" value="SRAP-like"/>
</dbReference>
<sequence length="260" mass="30656">MCANFKPLKREHSYQLDLLEPTFDYKSDVYPSDDCPIILSHQNEWEWRKVKFGMLPPYAKEVSFKYATYDARTETVDHKRSFKHAWSNDQFGLVPVEAIYEPKYINGKAHWYGIFRQDGKPFTLAAIYEETIIDEQKVRTMSLLTINADRHSFMKQFHKPDDEKRSIIVIPDHLRNDWLNCKHTDAPNFFLDMPLNEFTSLPKAEMNKSKKVRCLISESSKLKWLPLKTYVILRTSLKLQIFIIHDTNATLSLFTLLLCK</sequence>
<dbReference type="EC" id="3.4.-.-" evidence="8"/>
<dbReference type="GO" id="GO:0008233">
    <property type="term" value="F:peptidase activity"/>
    <property type="evidence" value="ECO:0007669"/>
    <property type="project" value="UniProtKB-KW"/>
</dbReference>
<reference evidence="9 10" key="1">
    <citation type="submission" date="2015-12" db="EMBL/GenBank/DDBJ databases">
        <authorList>
            <person name="Wibberg D."/>
        </authorList>
    </citation>
    <scope>NUCLEOTIDE SEQUENCE [LARGE SCALE GENOMIC DNA]</scope>
    <source>
        <strain evidence="9">R2091</strain>
    </source>
</reference>
<evidence type="ECO:0000256" key="4">
    <source>
        <dbReference type="ARBA" id="ARBA00022801"/>
    </source>
</evidence>
<dbReference type="GO" id="GO:0006508">
    <property type="term" value="P:proteolysis"/>
    <property type="evidence" value="ECO:0007669"/>
    <property type="project" value="UniProtKB-KW"/>
</dbReference>
<dbReference type="GO" id="GO:0016829">
    <property type="term" value="F:lyase activity"/>
    <property type="evidence" value="ECO:0007669"/>
    <property type="project" value="UniProtKB-KW"/>
</dbReference>
<evidence type="ECO:0000256" key="6">
    <source>
        <dbReference type="ARBA" id="ARBA00023125"/>
    </source>
</evidence>
<protein>
    <recommendedName>
        <fullName evidence="8">Abasic site processing protein</fullName>
        <ecNumber evidence="8">3.4.-.-</ecNumber>
    </recommendedName>
</protein>
<comment type="similarity">
    <text evidence="1 8">Belongs to the SOS response-associated peptidase family.</text>
</comment>
<evidence type="ECO:0000256" key="2">
    <source>
        <dbReference type="ARBA" id="ARBA00022670"/>
    </source>
</evidence>
<dbReference type="Pfam" id="PF02586">
    <property type="entry name" value="SRAP"/>
    <property type="match status" value="1"/>
</dbReference>
<accession>A0A7U7KF15</accession>
<dbReference type="SUPFAM" id="SSF143081">
    <property type="entry name" value="BB1717-like"/>
    <property type="match status" value="1"/>
</dbReference>
<dbReference type="PANTHER" id="PTHR13604:SF0">
    <property type="entry name" value="ABASIC SITE PROCESSING PROTEIN HMCES"/>
    <property type="match status" value="1"/>
</dbReference>
<keyword evidence="3" id="KW-0227">DNA damage</keyword>
<dbReference type="AlphaFoldDB" id="A0A7U7KF15"/>
<evidence type="ECO:0000256" key="8">
    <source>
        <dbReference type="RuleBase" id="RU364100"/>
    </source>
</evidence>
<keyword evidence="2 8" id="KW-0645">Protease</keyword>
<keyword evidence="6" id="KW-0238">DNA-binding</keyword>
<organism evidence="9 10">
    <name type="scientific">Acinetobacter baumannii</name>
    <dbReference type="NCBI Taxonomy" id="470"/>
    <lineage>
        <taxon>Bacteria</taxon>
        <taxon>Pseudomonadati</taxon>
        <taxon>Pseudomonadota</taxon>
        <taxon>Gammaproteobacteria</taxon>
        <taxon>Moraxellales</taxon>
        <taxon>Moraxellaceae</taxon>
        <taxon>Acinetobacter</taxon>
        <taxon>Acinetobacter calcoaceticus/baumannii complex</taxon>
    </lineage>
</organism>
<keyword evidence="4 8" id="KW-0378">Hydrolase</keyword>
<evidence type="ECO:0000256" key="5">
    <source>
        <dbReference type="ARBA" id="ARBA00023124"/>
    </source>
</evidence>
<evidence type="ECO:0000256" key="7">
    <source>
        <dbReference type="ARBA" id="ARBA00023239"/>
    </source>
</evidence>
<dbReference type="GO" id="GO:0003697">
    <property type="term" value="F:single-stranded DNA binding"/>
    <property type="evidence" value="ECO:0007669"/>
    <property type="project" value="InterPro"/>
</dbReference>
<evidence type="ECO:0000256" key="3">
    <source>
        <dbReference type="ARBA" id="ARBA00022763"/>
    </source>
</evidence>
<evidence type="ECO:0000256" key="1">
    <source>
        <dbReference type="ARBA" id="ARBA00008136"/>
    </source>
</evidence>
<dbReference type="EMBL" id="LN997846">
    <property type="protein sequence ID" value="CUW35494.1"/>
    <property type="molecule type" value="Genomic_DNA"/>
</dbReference>
<dbReference type="InterPro" id="IPR003738">
    <property type="entry name" value="SRAP"/>
</dbReference>
<name>A0A7U7KF15_ACIBA</name>
<dbReference type="Proteomes" id="UP000066661">
    <property type="component" value="Chromosome I"/>
</dbReference>
<dbReference type="GO" id="GO:0106300">
    <property type="term" value="P:protein-DNA covalent cross-linking repair"/>
    <property type="evidence" value="ECO:0007669"/>
    <property type="project" value="InterPro"/>
</dbReference>